<accession>A0ABP3HLG3</accession>
<proteinExistence type="predicted"/>
<dbReference type="InterPro" id="IPR014729">
    <property type="entry name" value="Rossmann-like_a/b/a_fold"/>
</dbReference>
<dbReference type="PANTHER" id="PTHR43284:SF1">
    <property type="entry name" value="ASPARAGINE SYNTHETASE"/>
    <property type="match status" value="1"/>
</dbReference>
<protein>
    <recommendedName>
        <fullName evidence="2">asparagine synthase (glutamine-hydrolyzing)</fullName>
        <ecNumber evidence="2">6.3.5.4</ecNumber>
    </recommendedName>
</protein>
<keyword evidence="7" id="KW-1185">Reference proteome</keyword>
<evidence type="ECO:0000259" key="5">
    <source>
        <dbReference type="Pfam" id="PF00733"/>
    </source>
</evidence>
<evidence type="ECO:0000256" key="2">
    <source>
        <dbReference type="ARBA" id="ARBA00012737"/>
    </source>
</evidence>
<keyword evidence="3" id="KW-0061">Asparagine biosynthesis</keyword>
<dbReference type="SUPFAM" id="SSF52402">
    <property type="entry name" value="Adenine nucleotide alpha hydrolases-like"/>
    <property type="match status" value="1"/>
</dbReference>
<sequence>MPSEEWFAVLPDGPAALAAVCTLRPRADRIVAHDSGRPWLLGRWADGQVTVARTRKARIAVIGRCSVTAAELTALLGQVDDLAEVERVARPLAGSFHLIASVGGRVRVRGSASGVRRVFHALMDGATVASGRCDVLAAAIGAPVDEEVLVTRLLAAGAVHPVEERSTWRGVTAVPPDHCLVIEPDGRSGLRRWWTVPEPVLPLAEGAEALRQALSAAVDSCTAGGGTVSADLSGGLDSASLCFLAAHGPARLVTTHRRGADPVNSDAVWAERARAALPEAEHHSVGQEEAPLWFAGVHGPYPPLEEPGAWVRDTARLADLARRMSMAGSRLHLAGHGGDELFSVTPRYLHDLVREHPAKAPAHIHSHCIRFRQPLRPLLRALAEHTTYADWLRLAVEEMDALPTAPTEPSMAWGPALRMPPWATPEAVRTARTLFREAVAAGPEPLAPYRAQHTAVQYARTAGAAVRRIDQATTRSGLPQAAPCLDDPVMEAALSVRLHERAGRTAHKPLLTAAMDGLVPAPLLARTSKGDYSTDFYIALARHRAELLELFDGSLLAGMGLIDTSVLRAALLVPHPTPHIVTHLSQTLACETWLRSLNRPAHRPTSTPTGRAR</sequence>
<evidence type="ECO:0000256" key="3">
    <source>
        <dbReference type="ARBA" id="ARBA00022888"/>
    </source>
</evidence>
<dbReference type="EMBL" id="BAAABW010000028">
    <property type="protein sequence ID" value="GAA0371077.1"/>
    <property type="molecule type" value="Genomic_DNA"/>
</dbReference>
<dbReference type="Gene3D" id="3.40.50.620">
    <property type="entry name" value="HUPs"/>
    <property type="match status" value="1"/>
</dbReference>
<name>A0ABP3HLG3_9ACTN</name>
<dbReference type="EC" id="6.3.5.4" evidence="2"/>
<evidence type="ECO:0000313" key="7">
    <source>
        <dbReference type="Proteomes" id="UP001500063"/>
    </source>
</evidence>
<evidence type="ECO:0000313" key="6">
    <source>
        <dbReference type="EMBL" id="GAA0371077.1"/>
    </source>
</evidence>
<feature type="domain" description="Asparagine synthetase" evidence="5">
    <location>
        <begin position="210"/>
        <end position="595"/>
    </location>
</feature>
<dbReference type="RefSeq" id="WP_344122232.1">
    <property type="nucleotide sequence ID" value="NZ_BAAABW010000028.1"/>
</dbReference>
<dbReference type="InterPro" id="IPR051786">
    <property type="entry name" value="ASN_synthetase/amidase"/>
</dbReference>
<evidence type="ECO:0000256" key="4">
    <source>
        <dbReference type="ARBA" id="ARBA00048741"/>
    </source>
</evidence>
<dbReference type="Pfam" id="PF00733">
    <property type="entry name" value="Asn_synthase"/>
    <property type="match status" value="1"/>
</dbReference>
<organism evidence="6 7">
    <name type="scientific">Streptomyces blastmyceticus</name>
    <dbReference type="NCBI Taxonomy" id="68180"/>
    <lineage>
        <taxon>Bacteria</taxon>
        <taxon>Bacillati</taxon>
        <taxon>Actinomycetota</taxon>
        <taxon>Actinomycetes</taxon>
        <taxon>Kitasatosporales</taxon>
        <taxon>Streptomycetaceae</taxon>
        <taxon>Streptomyces</taxon>
    </lineage>
</organism>
<keyword evidence="3" id="KW-0028">Amino-acid biosynthesis</keyword>
<dbReference type="PANTHER" id="PTHR43284">
    <property type="entry name" value="ASPARAGINE SYNTHETASE (GLUTAMINE-HYDROLYZING)"/>
    <property type="match status" value="1"/>
</dbReference>
<reference evidence="7" key="1">
    <citation type="journal article" date="2019" name="Int. J. Syst. Evol. Microbiol.">
        <title>The Global Catalogue of Microorganisms (GCM) 10K type strain sequencing project: providing services to taxonomists for standard genome sequencing and annotation.</title>
        <authorList>
            <consortium name="The Broad Institute Genomics Platform"/>
            <consortium name="The Broad Institute Genome Sequencing Center for Infectious Disease"/>
            <person name="Wu L."/>
            <person name="Ma J."/>
        </authorList>
    </citation>
    <scope>NUCLEOTIDE SEQUENCE [LARGE SCALE GENOMIC DNA]</scope>
    <source>
        <strain evidence="7">JCM 4565</strain>
    </source>
</reference>
<dbReference type="Proteomes" id="UP001500063">
    <property type="component" value="Unassembled WGS sequence"/>
</dbReference>
<comment type="caution">
    <text evidence="6">The sequence shown here is derived from an EMBL/GenBank/DDBJ whole genome shotgun (WGS) entry which is preliminary data.</text>
</comment>
<dbReference type="InterPro" id="IPR001962">
    <property type="entry name" value="Asn_synthase"/>
</dbReference>
<gene>
    <name evidence="6" type="ORF">GCM10010319_56370</name>
</gene>
<evidence type="ECO:0000256" key="1">
    <source>
        <dbReference type="ARBA" id="ARBA00005187"/>
    </source>
</evidence>
<comment type="pathway">
    <text evidence="1">Amino-acid biosynthesis; L-asparagine biosynthesis; L-asparagine from L-aspartate (L-Gln route): step 1/1.</text>
</comment>
<comment type="catalytic activity">
    <reaction evidence="4">
        <text>L-aspartate + L-glutamine + ATP + H2O = L-asparagine + L-glutamate + AMP + diphosphate + H(+)</text>
        <dbReference type="Rhea" id="RHEA:12228"/>
        <dbReference type="ChEBI" id="CHEBI:15377"/>
        <dbReference type="ChEBI" id="CHEBI:15378"/>
        <dbReference type="ChEBI" id="CHEBI:29985"/>
        <dbReference type="ChEBI" id="CHEBI:29991"/>
        <dbReference type="ChEBI" id="CHEBI:30616"/>
        <dbReference type="ChEBI" id="CHEBI:33019"/>
        <dbReference type="ChEBI" id="CHEBI:58048"/>
        <dbReference type="ChEBI" id="CHEBI:58359"/>
        <dbReference type="ChEBI" id="CHEBI:456215"/>
        <dbReference type="EC" id="6.3.5.4"/>
    </reaction>
</comment>